<dbReference type="Gene3D" id="3.90.950.10">
    <property type="match status" value="1"/>
</dbReference>
<dbReference type="GO" id="GO:0036218">
    <property type="term" value="F:dTTP diphosphatase activity"/>
    <property type="evidence" value="ECO:0007669"/>
    <property type="project" value="RHEA"/>
</dbReference>
<comment type="caution">
    <text evidence="4">Lacks conserved residue(s) required for the propagation of feature annotation.</text>
</comment>
<proteinExistence type="inferred from homology"/>
<feature type="site" description="Important for substrate specificity" evidence="4">
    <location>
        <position position="77"/>
    </location>
</feature>
<dbReference type="PANTHER" id="PTHR43213">
    <property type="entry name" value="BIFUNCTIONAL DTTP/UTP PYROPHOSPHATASE/METHYLTRANSFERASE PROTEIN-RELATED"/>
    <property type="match status" value="1"/>
</dbReference>
<dbReference type="SUPFAM" id="SSF52972">
    <property type="entry name" value="ITPase-like"/>
    <property type="match status" value="1"/>
</dbReference>
<name>A0A366CT90_9GAMM</name>
<organism evidence="5 6">
    <name type="scientific">Marinomonas aquiplantarum</name>
    <dbReference type="NCBI Taxonomy" id="491951"/>
    <lineage>
        <taxon>Bacteria</taxon>
        <taxon>Pseudomonadati</taxon>
        <taxon>Pseudomonadota</taxon>
        <taxon>Gammaproteobacteria</taxon>
        <taxon>Oceanospirillales</taxon>
        <taxon>Oceanospirillaceae</taxon>
        <taxon>Marinomonas</taxon>
    </lineage>
</organism>
<evidence type="ECO:0000256" key="4">
    <source>
        <dbReference type="HAMAP-Rule" id="MF_00528"/>
    </source>
</evidence>
<dbReference type="Proteomes" id="UP000252086">
    <property type="component" value="Unassembled WGS sequence"/>
</dbReference>
<dbReference type="OrthoDB" id="9807767at2"/>
<reference evidence="5 6" key="1">
    <citation type="submission" date="2018-06" db="EMBL/GenBank/DDBJ databases">
        <title>Genomic Encyclopedia of Type Strains, Phase III (KMG-III): the genomes of soil and plant-associated and newly described type strains.</title>
        <authorList>
            <person name="Whitman W."/>
        </authorList>
    </citation>
    <scope>NUCLEOTIDE SEQUENCE [LARGE SCALE GENOMIC DNA]</scope>
    <source>
        <strain evidence="5 6">CECT 7732</strain>
    </source>
</reference>
<comment type="cofactor">
    <cofactor evidence="1 4">
        <name>a divalent metal cation</name>
        <dbReference type="ChEBI" id="CHEBI:60240"/>
    </cofactor>
</comment>
<dbReference type="GO" id="GO:0005737">
    <property type="term" value="C:cytoplasm"/>
    <property type="evidence" value="ECO:0007669"/>
    <property type="project" value="UniProtKB-SubCell"/>
</dbReference>
<evidence type="ECO:0000256" key="1">
    <source>
        <dbReference type="ARBA" id="ARBA00001968"/>
    </source>
</evidence>
<dbReference type="InterPro" id="IPR003697">
    <property type="entry name" value="Maf-like"/>
</dbReference>
<comment type="function">
    <text evidence="4">Nucleoside triphosphate pyrophosphatase that hydrolyzes dTTP and UTP. May have a dual role in cell division arrest and in preventing the incorporation of modified nucleotides into cellular nucleic acids.</text>
</comment>
<evidence type="ECO:0000313" key="5">
    <source>
        <dbReference type="EMBL" id="RBO78589.1"/>
    </source>
</evidence>
<dbReference type="AlphaFoldDB" id="A0A366CT90"/>
<dbReference type="PANTHER" id="PTHR43213:SF5">
    <property type="entry name" value="BIFUNCTIONAL DTTP_UTP PYROPHOSPHATASE_METHYLTRANSFERASE PROTEIN-RELATED"/>
    <property type="match status" value="1"/>
</dbReference>
<feature type="site" description="Important for substrate specificity" evidence="4">
    <location>
        <position position="10"/>
    </location>
</feature>
<evidence type="ECO:0000313" key="6">
    <source>
        <dbReference type="Proteomes" id="UP000252086"/>
    </source>
</evidence>
<dbReference type="RefSeq" id="WP_113875759.1">
    <property type="nucleotide sequence ID" value="NZ_QNRF01000014.1"/>
</dbReference>
<protein>
    <recommendedName>
        <fullName evidence="4">dTTP/UTP pyrophosphatase</fullName>
        <shortName evidence="4">dTTPase/UTPase</shortName>
        <ecNumber evidence="4">3.6.1.9</ecNumber>
    </recommendedName>
    <alternativeName>
        <fullName evidence="4">Nucleoside triphosphate pyrophosphatase</fullName>
    </alternativeName>
    <alternativeName>
        <fullName evidence="4">Nucleotide pyrophosphatase</fullName>
        <shortName evidence="4">Nucleotide PPase</shortName>
    </alternativeName>
</protein>
<dbReference type="GO" id="GO:0009117">
    <property type="term" value="P:nucleotide metabolic process"/>
    <property type="evidence" value="ECO:0007669"/>
    <property type="project" value="UniProtKB-KW"/>
</dbReference>
<dbReference type="PIRSF" id="PIRSF006305">
    <property type="entry name" value="Maf"/>
    <property type="match status" value="1"/>
</dbReference>
<comment type="caution">
    <text evidence="5">The sequence shown here is derived from an EMBL/GenBank/DDBJ whole genome shotgun (WGS) entry which is preliminary data.</text>
</comment>
<dbReference type="CDD" id="cd00555">
    <property type="entry name" value="Maf"/>
    <property type="match status" value="1"/>
</dbReference>
<feature type="site" description="Important for substrate specificity" evidence="4">
    <location>
        <position position="161"/>
    </location>
</feature>
<dbReference type="GO" id="GO:0036221">
    <property type="term" value="F:UTP diphosphatase activity"/>
    <property type="evidence" value="ECO:0007669"/>
    <property type="project" value="RHEA"/>
</dbReference>
<comment type="catalytic activity">
    <reaction evidence="4">
        <text>dTTP + H2O = dTMP + diphosphate + H(+)</text>
        <dbReference type="Rhea" id="RHEA:28534"/>
        <dbReference type="ChEBI" id="CHEBI:15377"/>
        <dbReference type="ChEBI" id="CHEBI:15378"/>
        <dbReference type="ChEBI" id="CHEBI:33019"/>
        <dbReference type="ChEBI" id="CHEBI:37568"/>
        <dbReference type="ChEBI" id="CHEBI:63528"/>
        <dbReference type="EC" id="3.6.1.9"/>
    </reaction>
</comment>
<dbReference type="NCBIfam" id="TIGR00172">
    <property type="entry name" value="maf"/>
    <property type="match status" value="1"/>
</dbReference>
<dbReference type="InterPro" id="IPR029001">
    <property type="entry name" value="ITPase-like_fam"/>
</dbReference>
<gene>
    <name evidence="5" type="ORF">DFP76_11454</name>
</gene>
<keyword evidence="2 4" id="KW-0378">Hydrolase</keyword>
<keyword evidence="3 4" id="KW-0546">Nucleotide metabolism</keyword>
<keyword evidence="6" id="KW-1185">Reference proteome</keyword>
<comment type="similarity">
    <text evidence="4">Belongs to the Maf family. YhdE subfamily.</text>
</comment>
<sequence length="204" mass="22315">MLVLASASPRRKELLSLLVREFEVLPADIDETPQAQETPQDYVLRMAEEKAIAAAAKFPSVFHAPTQSSVIFVASDTSVVVDQKILGKPANLDDAKQMLRMLSGRSHQVMTSLCLMDLSGEHKVSTCVNTDVTFRAISDLEIEQYWRSGEPQDKAGSYAIQGHGAVFVASMQGSYSAVVGLPLFECAQLLSQFGIHSLEEMSHE</sequence>
<dbReference type="Pfam" id="PF02545">
    <property type="entry name" value="Maf"/>
    <property type="match status" value="1"/>
</dbReference>
<comment type="catalytic activity">
    <reaction evidence="4">
        <text>UTP + H2O = UMP + diphosphate + H(+)</text>
        <dbReference type="Rhea" id="RHEA:29395"/>
        <dbReference type="ChEBI" id="CHEBI:15377"/>
        <dbReference type="ChEBI" id="CHEBI:15378"/>
        <dbReference type="ChEBI" id="CHEBI:33019"/>
        <dbReference type="ChEBI" id="CHEBI:46398"/>
        <dbReference type="ChEBI" id="CHEBI:57865"/>
        <dbReference type="EC" id="3.6.1.9"/>
    </reaction>
</comment>
<accession>A0A366CT90</accession>
<dbReference type="EMBL" id="QNRF01000014">
    <property type="protein sequence ID" value="RBO78589.1"/>
    <property type="molecule type" value="Genomic_DNA"/>
</dbReference>
<dbReference type="HAMAP" id="MF_00528">
    <property type="entry name" value="Maf"/>
    <property type="match status" value="1"/>
</dbReference>
<dbReference type="EC" id="3.6.1.9" evidence="4"/>
<evidence type="ECO:0000256" key="3">
    <source>
        <dbReference type="ARBA" id="ARBA00023080"/>
    </source>
</evidence>
<feature type="active site" description="Proton acceptor" evidence="4">
    <location>
        <position position="76"/>
    </location>
</feature>
<comment type="subcellular location">
    <subcellularLocation>
        <location evidence="4">Cytoplasm</location>
    </subcellularLocation>
</comment>
<evidence type="ECO:0000256" key="2">
    <source>
        <dbReference type="ARBA" id="ARBA00022801"/>
    </source>
</evidence>
<keyword evidence="4" id="KW-0963">Cytoplasm</keyword>